<feature type="chain" id="PRO_5047000996" evidence="2">
    <location>
        <begin position="23"/>
        <end position="472"/>
    </location>
</feature>
<dbReference type="InterPro" id="IPR056601">
    <property type="entry name" value="Galaxin_dom"/>
</dbReference>
<feature type="region of interest" description="Disordered" evidence="1">
    <location>
        <begin position="124"/>
        <end position="145"/>
    </location>
</feature>
<evidence type="ECO:0000259" key="3">
    <source>
        <dbReference type="Pfam" id="PF24748"/>
    </source>
</evidence>
<feature type="compositionally biased region" description="Acidic residues" evidence="1">
    <location>
        <begin position="124"/>
        <end position="136"/>
    </location>
</feature>
<evidence type="ECO:0000313" key="4">
    <source>
        <dbReference type="Proteomes" id="UP001652625"/>
    </source>
</evidence>
<dbReference type="Pfam" id="PF24748">
    <property type="entry name" value="Galaxin_repeat"/>
    <property type="match status" value="1"/>
</dbReference>
<gene>
    <name evidence="5" type="primary">LOC100199010</name>
</gene>
<sequence length="472" mass="54044">MKFAGTLVKTICFCMMVFVVNGNVEDNLWYNQLERVPNKMQRSLLTVNFLNDKNVENRLAAFKSQINPLSTLDPSKNGGLLKRGIITNLPEEPLNIKFHQNSLMNNILPNKILLSKSYETTDLTEEDDDLLGDEENQSTPNERSHLTCGNQKFDPIKQLCYEGKTYSTAYFGICGKLLYKIQTQFCYQGKTYSRIRNGICGNEIFDLFKQTCQMGKVSQLCGGEIYEPSTHFCVESVYSKSKFELCGKKIIRRKTHFCYNNIIYKNVESIAPIHNFPSSAATTVSSFNRNIPSSESHKSLLFFSIPTSKTLLPNWIPTESDQSIQFFVTNERNTHFNIETPTPATQVSQHRKMVNLIYNPTLSIYQNLNERKNTAVMGMFGEEHGEKKDILFINSKCGAFHYNNATHFCFKNQVTPRCGFKAFNVDALLCFNGLLYSQKVYQKCGENLINIFTKLCYNGNVYENSSDRKKLY</sequence>
<keyword evidence="4" id="KW-1185">Reference proteome</keyword>
<protein>
    <submittedName>
        <fullName evidence="5">Uncharacterized protein LOC100199010</fullName>
    </submittedName>
</protein>
<dbReference type="RefSeq" id="XP_065675393.1">
    <property type="nucleotide sequence ID" value="XM_065819321.1"/>
</dbReference>
<feature type="signal peptide" evidence="2">
    <location>
        <begin position="1"/>
        <end position="22"/>
    </location>
</feature>
<proteinExistence type="predicted"/>
<feature type="domain" description="Galaxin-like repeats" evidence="3">
    <location>
        <begin position="148"/>
        <end position="260"/>
    </location>
</feature>
<dbReference type="GeneID" id="100199010"/>
<evidence type="ECO:0000313" key="5">
    <source>
        <dbReference type="RefSeq" id="XP_065675393.1"/>
    </source>
</evidence>
<accession>A0ABM4DLG7</accession>
<organism evidence="4 5">
    <name type="scientific">Hydra vulgaris</name>
    <name type="common">Hydra</name>
    <name type="synonym">Hydra attenuata</name>
    <dbReference type="NCBI Taxonomy" id="6087"/>
    <lineage>
        <taxon>Eukaryota</taxon>
        <taxon>Metazoa</taxon>
        <taxon>Cnidaria</taxon>
        <taxon>Hydrozoa</taxon>
        <taxon>Hydroidolina</taxon>
        <taxon>Anthoathecata</taxon>
        <taxon>Aplanulata</taxon>
        <taxon>Hydridae</taxon>
        <taxon>Hydra</taxon>
    </lineage>
</organism>
<name>A0ABM4DLG7_HYDVU</name>
<dbReference type="PANTHER" id="PTHR34490:SF3">
    <property type="entry name" value="GALAXIN-LIKE ISOFORM X2"/>
    <property type="match status" value="1"/>
</dbReference>
<evidence type="ECO:0000256" key="1">
    <source>
        <dbReference type="SAM" id="MobiDB-lite"/>
    </source>
</evidence>
<keyword evidence="2" id="KW-0732">Signal</keyword>
<dbReference type="PANTHER" id="PTHR34490">
    <property type="entry name" value="PROTEIN CBG12054-RELATED"/>
    <property type="match status" value="1"/>
</dbReference>
<evidence type="ECO:0000256" key="2">
    <source>
        <dbReference type="SAM" id="SignalP"/>
    </source>
</evidence>
<reference evidence="5" key="1">
    <citation type="submission" date="2025-08" db="UniProtKB">
        <authorList>
            <consortium name="RefSeq"/>
        </authorList>
    </citation>
    <scope>IDENTIFICATION</scope>
</reference>
<dbReference type="Proteomes" id="UP001652625">
    <property type="component" value="Chromosome 15"/>
</dbReference>
<dbReference type="InterPro" id="IPR055284">
    <property type="entry name" value="Galaxin-like"/>
</dbReference>